<accession>A0A0A9BNF1</accession>
<feature type="compositionally biased region" description="Basic residues" evidence="1">
    <location>
        <begin position="13"/>
        <end position="22"/>
    </location>
</feature>
<feature type="region of interest" description="Disordered" evidence="1">
    <location>
        <begin position="1"/>
        <end position="52"/>
    </location>
</feature>
<reference evidence="2" key="2">
    <citation type="journal article" date="2015" name="Data Brief">
        <title>Shoot transcriptome of the giant reed, Arundo donax.</title>
        <authorList>
            <person name="Barrero R.A."/>
            <person name="Guerrero F.D."/>
            <person name="Moolhuijzen P."/>
            <person name="Goolsby J.A."/>
            <person name="Tidwell J."/>
            <person name="Bellgard S.E."/>
            <person name="Bellgard M.I."/>
        </authorList>
    </citation>
    <scope>NUCLEOTIDE SEQUENCE</scope>
    <source>
        <tissue evidence="2">Shoot tissue taken approximately 20 cm above the soil surface</tissue>
    </source>
</reference>
<evidence type="ECO:0000313" key="2">
    <source>
        <dbReference type="EMBL" id="JAD64901.1"/>
    </source>
</evidence>
<proteinExistence type="predicted"/>
<dbReference type="EMBL" id="GBRH01232994">
    <property type="protein sequence ID" value="JAD64901.1"/>
    <property type="molecule type" value="Transcribed_RNA"/>
</dbReference>
<protein>
    <submittedName>
        <fullName evidence="2">Uncharacterized protein</fullName>
    </submittedName>
</protein>
<name>A0A0A9BNF1_ARUDO</name>
<organism evidence="2">
    <name type="scientific">Arundo donax</name>
    <name type="common">Giant reed</name>
    <name type="synonym">Donax arundinaceus</name>
    <dbReference type="NCBI Taxonomy" id="35708"/>
    <lineage>
        <taxon>Eukaryota</taxon>
        <taxon>Viridiplantae</taxon>
        <taxon>Streptophyta</taxon>
        <taxon>Embryophyta</taxon>
        <taxon>Tracheophyta</taxon>
        <taxon>Spermatophyta</taxon>
        <taxon>Magnoliopsida</taxon>
        <taxon>Liliopsida</taxon>
        <taxon>Poales</taxon>
        <taxon>Poaceae</taxon>
        <taxon>PACMAD clade</taxon>
        <taxon>Arundinoideae</taxon>
        <taxon>Arundineae</taxon>
        <taxon>Arundo</taxon>
    </lineage>
</organism>
<evidence type="ECO:0000256" key="1">
    <source>
        <dbReference type="SAM" id="MobiDB-lite"/>
    </source>
</evidence>
<sequence>MLQGHHPQYNAQHTKKTMRIKLHPLPTAATPIKQSGGRNGINPNPTDLGYLI</sequence>
<reference evidence="2" key="1">
    <citation type="submission" date="2014-09" db="EMBL/GenBank/DDBJ databases">
        <authorList>
            <person name="Magalhaes I.L.F."/>
            <person name="Oliveira U."/>
            <person name="Santos F.R."/>
            <person name="Vidigal T.H.D.A."/>
            <person name="Brescovit A.D."/>
            <person name="Santos A.J."/>
        </authorList>
    </citation>
    <scope>NUCLEOTIDE SEQUENCE</scope>
    <source>
        <tissue evidence="2">Shoot tissue taken approximately 20 cm above the soil surface</tissue>
    </source>
</reference>
<dbReference type="AlphaFoldDB" id="A0A0A9BNF1"/>